<keyword evidence="1" id="KW-1133">Transmembrane helix</keyword>
<feature type="transmembrane region" description="Helical" evidence="1">
    <location>
        <begin position="45"/>
        <end position="69"/>
    </location>
</feature>
<gene>
    <name evidence="2" type="ORF">TM51_01490</name>
</gene>
<keyword evidence="1" id="KW-0812">Transmembrane</keyword>
<evidence type="ECO:0000313" key="3">
    <source>
        <dbReference type="Proteomes" id="UP000014184"/>
    </source>
</evidence>
<accession>A0A9P2WS90</accession>
<comment type="caution">
    <text evidence="2">The sequence shown here is derived from an EMBL/GenBank/DDBJ whole genome shotgun (WGS) entry which is preliminary data.</text>
</comment>
<dbReference type="AlphaFoldDB" id="A0A9P2WS90"/>
<keyword evidence="3" id="KW-1185">Reference proteome</keyword>
<dbReference type="EMBL" id="AOSG01000006">
    <property type="protein sequence ID" value="EOR72661.1"/>
    <property type="molecule type" value="Genomic_DNA"/>
</dbReference>
<reference evidence="2 3" key="1">
    <citation type="journal article" date="2013" name="Genome Announc.">
        <title>Draft Genome Sequence of the Lignocellulose Decomposer Thermobifida fusca Strain TM51.</title>
        <authorList>
            <person name="Toth A."/>
            <person name="Barna T."/>
            <person name="Nagy I."/>
            <person name="Horvath B."/>
            <person name="Nagy I."/>
            <person name="Tancsics A."/>
            <person name="Kriszt B."/>
            <person name="Baka E."/>
            <person name="Fekete C."/>
            <person name="Kukolya J."/>
        </authorList>
    </citation>
    <scope>NUCLEOTIDE SEQUENCE [LARGE SCALE GENOMIC DNA]</scope>
    <source>
        <strain evidence="2 3">TM51</strain>
    </source>
</reference>
<proteinExistence type="predicted"/>
<protein>
    <submittedName>
        <fullName evidence="2">Uncharacterized protein</fullName>
    </submittedName>
</protein>
<evidence type="ECO:0000256" key="1">
    <source>
        <dbReference type="SAM" id="Phobius"/>
    </source>
</evidence>
<dbReference type="RefSeq" id="WP_011290677.1">
    <property type="nucleotide sequence ID" value="NZ_AOSG01000006.1"/>
</dbReference>
<sequence>MLAAWAADVGRGRISASAFTDSGDKVFCGDPLEQGYQKCVDQMELFALASLIPAVLALALMVAAFTTPVLRAKPALRAQTLGYSLVAWMIAGGTVLMGWLPAI</sequence>
<feature type="transmembrane region" description="Helical" evidence="1">
    <location>
        <begin position="81"/>
        <end position="100"/>
    </location>
</feature>
<name>A0A9P2WS90_THEFU</name>
<dbReference type="Proteomes" id="UP000014184">
    <property type="component" value="Unassembled WGS sequence"/>
</dbReference>
<organism evidence="2 3">
    <name type="scientific">Thermobifida fusca TM51</name>
    <dbReference type="NCBI Taxonomy" id="1169414"/>
    <lineage>
        <taxon>Bacteria</taxon>
        <taxon>Bacillati</taxon>
        <taxon>Actinomycetota</taxon>
        <taxon>Actinomycetes</taxon>
        <taxon>Streptosporangiales</taxon>
        <taxon>Nocardiopsidaceae</taxon>
        <taxon>Thermobifida</taxon>
    </lineage>
</organism>
<keyword evidence="1" id="KW-0472">Membrane</keyword>
<evidence type="ECO:0000313" key="2">
    <source>
        <dbReference type="EMBL" id="EOR72661.1"/>
    </source>
</evidence>